<evidence type="ECO:0008006" key="4">
    <source>
        <dbReference type="Google" id="ProtNLM"/>
    </source>
</evidence>
<feature type="signal peptide" evidence="1">
    <location>
        <begin position="1"/>
        <end position="25"/>
    </location>
</feature>
<comment type="caution">
    <text evidence="2">The sequence shown here is derived from an EMBL/GenBank/DDBJ whole genome shotgun (WGS) entry which is preliminary data.</text>
</comment>
<keyword evidence="1" id="KW-0732">Signal</keyword>
<dbReference type="Proteomes" id="UP000646244">
    <property type="component" value="Unassembled WGS sequence"/>
</dbReference>
<dbReference type="InterPro" id="IPR021903">
    <property type="entry name" value="DUF3515"/>
</dbReference>
<proteinExistence type="predicted"/>
<feature type="chain" id="PRO_5039643020" description="DUF3515 domain-containing protein" evidence="1">
    <location>
        <begin position="26"/>
        <end position="159"/>
    </location>
</feature>
<reference evidence="2" key="2">
    <citation type="submission" date="2020-09" db="EMBL/GenBank/DDBJ databases">
        <authorList>
            <person name="Sun Q."/>
            <person name="Ohkuma M."/>
        </authorList>
    </citation>
    <scope>NUCLEOTIDE SEQUENCE</scope>
    <source>
        <strain evidence="2">JCM 4633</strain>
    </source>
</reference>
<dbReference type="PROSITE" id="PS51257">
    <property type="entry name" value="PROKAR_LIPOPROTEIN"/>
    <property type="match status" value="1"/>
</dbReference>
<protein>
    <recommendedName>
        <fullName evidence="4">DUF3515 domain-containing protein</fullName>
    </recommendedName>
</protein>
<dbReference type="AlphaFoldDB" id="A0A918TKZ7"/>
<organism evidence="2 3">
    <name type="scientific">Streptomyces cinnamoneus</name>
    <name type="common">Streptoverticillium cinnamoneum</name>
    <dbReference type="NCBI Taxonomy" id="53446"/>
    <lineage>
        <taxon>Bacteria</taxon>
        <taxon>Bacillati</taxon>
        <taxon>Actinomycetota</taxon>
        <taxon>Actinomycetes</taxon>
        <taxon>Kitasatosporales</taxon>
        <taxon>Streptomycetaceae</taxon>
        <taxon>Streptomyces</taxon>
        <taxon>Streptomyces cinnamoneus group</taxon>
    </lineage>
</organism>
<evidence type="ECO:0000313" key="2">
    <source>
        <dbReference type="EMBL" id="GHC49648.1"/>
    </source>
</evidence>
<dbReference type="EMBL" id="BMVB01000007">
    <property type="protein sequence ID" value="GHC49648.1"/>
    <property type="molecule type" value="Genomic_DNA"/>
</dbReference>
<accession>A0A918TKZ7</accession>
<evidence type="ECO:0000256" key="1">
    <source>
        <dbReference type="SAM" id="SignalP"/>
    </source>
</evidence>
<reference evidence="2" key="1">
    <citation type="journal article" date="2014" name="Int. J. Syst. Evol. Microbiol.">
        <title>Complete genome sequence of Corynebacterium casei LMG S-19264T (=DSM 44701T), isolated from a smear-ripened cheese.</title>
        <authorList>
            <consortium name="US DOE Joint Genome Institute (JGI-PGF)"/>
            <person name="Walter F."/>
            <person name="Albersmeier A."/>
            <person name="Kalinowski J."/>
            <person name="Ruckert C."/>
        </authorList>
    </citation>
    <scope>NUCLEOTIDE SEQUENCE</scope>
    <source>
        <strain evidence="2">JCM 4633</strain>
    </source>
</reference>
<gene>
    <name evidence="2" type="ORF">GCM10010507_26770</name>
</gene>
<name>A0A918TKZ7_STRCJ</name>
<dbReference type="RefSeq" id="WP_190109967.1">
    <property type="nucleotide sequence ID" value="NZ_BMVB01000007.1"/>
</dbReference>
<evidence type="ECO:0000313" key="3">
    <source>
        <dbReference type="Proteomes" id="UP000646244"/>
    </source>
</evidence>
<sequence>MKFSLRRPFGLPAVALLSACAACSATDGPAGPAVPTPSARQAVLCRALHGELPADVDGLKKRATDPVSDFTAAWGGGPSVTLRCGVPKPASVARATGSVEIDGVGWVPEELKDGSVRCTTVLREATVEVTLPKKTSGGFGALSDLAEAIRKTIPEGIAE</sequence>
<dbReference type="Pfam" id="PF12028">
    <property type="entry name" value="DUF3515"/>
    <property type="match status" value="1"/>
</dbReference>